<organism evidence="3 4">
    <name type="scientific">Ramlibacter montanisoli</name>
    <dbReference type="NCBI Taxonomy" id="2732512"/>
    <lineage>
        <taxon>Bacteria</taxon>
        <taxon>Pseudomonadati</taxon>
        <taxon>Pseudomonadota</taxon>
        <taxon>Betaproteobacteria</taxon>
        <taxon>Burkholderiales</taxon>
        <taxon>Comamonadaceae</taxon>
        <taxon>Ramlibacter</taxon>
    </lineage>
</organism>
<comment type="caution">
    <text evidence="3">The sequence shown here is derived from an EMBL/GenBank/DDBJ whole genome shotgun (WGS) entry which is preliminary data.</text>
</comment>
<keyword evidence="1" id="KW-0472">Membrane</keyword>
<feature type="transmembrane region" description="Helical" evidence="1">
    <location>
        <begin position="170"/>
        <end position="187"/>
    </location>
</feature>
<evidence type="ECO:0000256" key="1">
    <source>
        <dbReference type="SAM" id="Phobius"/>
    </source>
</evidence>
<feature type="transmembrane region" description="Helical" evidence="1">
    <location>
        <begin position="392"/>
        <end position="409"/>
    </location>
</feature>
<dbReference type="EMBL" id="JABFCS010000001">
    <property type="protein sequence ID" value="NNU43522.1"/>
    <property type="molecule type" value="Genomic_DNA"/>
</dbReference>
<accession>A0A849K536</accession>
<evidence type="ECO:0000313" key="4">
    <source>
        <dbReference type="Proteomes" id="UP000552954"/>
    </source>
</evidence>
<dbReference type="Pfam" id="PF01970">
    <property type="entry name" value="TctA"/>
    <property type="match status" value="1"/>
</dbReference>
<keyword evidence="4" id="KW-1185">Reference proteome</keyword>
<dbReference type="InterPro" id="IPR002823">
    <property type="entry name" value="DUF112_TM"/>
</dbReference>
<feature type="domain" description="DUF112" evidence="2">
    <location>
        <begin position="20"/>
        <end position="440"/>
    </location>
</feature>
<dbReference type="AlphaFoldDB" id="A0A849K536"/>
<dbReference type="PANTHER" id="PTHR35342">
    <property type="entry name" value="TRICARBOXYLIC TRANSPORT PROTEIN"/>
    <property type="match status" value="1"/>
</dbReference>
<sequence>MDIFSALLQGFATAISPINLVWAFVGCVLGTAVGVLPGIGPAVAVAMLLPITGKVDITASMIFFAGIYYGAMYGGSTTSILLNTPGETASMVTAMEGNKMAKSGRAGAALATAAIGSFVAGTIATVIVTLFAPTVAEFAVKLGPPEYFLLMVLAFTTVSAVLGQSTLRGMTSLFLGLALGLIGLDQISGQGRYTGGVPELLDGIEIVLVAVGLFAVAEILYFALFEGRVVETQNKMSRVYMSVRDWRRSAPAWLRATFIGAPFGCIPAGGTEIPTFLSYAVEKKLAKGEDKKEFGTTGAIEGVAGPEAANNATVTTALIPLLTLGIPTSNTTAILLGAFQNYGIQPGPQLFTTSAALVWALIASLYIGNVMLLILNLPLVKLWVQLLKIPKPQLYAGILIFATVGAYGMRQSAFDLVLLWAIGLVGVVMRRFDFPTAPVVVGMILGPLAEAQMRNAVSIGEGSFLVFLQRPMSLFLVAVIVAVLLLPRIYKRVQARRRGRRPCRTGAWSPEGPAGVTRALRALPFRP</sequence>
<keyword evidence="1" id="KW-1133">Transmembrane helix</keyword>
<feature type="transmembrane region" description="Helical" evidence="1">
    <location>
        <begin position="356"/>
        <end position="380"/>
    </location>
</feature>
<reference evidence="3 4" key="2">
    <citation type="submission" date="2020-06" db="EMBL/GenBank/DDBJ databases">
        <title>Ramlibacter rhizophilus sp. nov., isolated from rhizosphere soil of national flower Mugunghwa from South Korea.</title>
        <authorList>
            <person name="Zheng-Fei Y."/>
            <person name="Huan T."/>
        </authorList>
    </citation>
    <scope>NUCLEOTIDE SEQUENCE [LARGE SCALE GENOMIC DNA]</scope>
    <source>
        <strain evidence="3 4">B156</strain>
    </source>
</reference>
<keyword evidence="1" id="KW-0812">Transmembrane</keyword>
<evidence type="ECO:0000259" key="2">
    <source>
        <dbReference type="Pfam" id="PF01970"/>
    </source>
</evidence>
<feature type="transmembrane region" description="Helical" evidence="1">
    <location>
        <begin position="416"/>
        <end position="432"/>
    </location>
</feature>
<feature type="transmembrane region" description="Helical" evidence="1">
    <location>
        <begin position="472"/>
        <end position="490"/>
    </location>
</feature>
<gene>
    <name evidence="3" type="ORF">HK415_10695</name>
</gene>
<dbReference type="PANTHER" id="PTHR35342:SF5">
    <property type="entry name" value="TRICARBOXYLIC TRANSPORT PROTEIN"/>
    <property type="match status" value="1"/>
</dbReference>
<protein>
    <submittedName>
        <fullName evidence="3">Tripartite tricarboxylate transporter permease</fullName>
    </submittedName>
</protein>
<reference evidence="3 4" key="1">
    <citation type="submission" date="2020-05" db="EMBL/GenBank/DDBJ databases">
        <authorList>
            <person name="Khan S.A."/>
            <person name="Jeon C.O."/>
            <person name="Chun B.H."/>
        </authorList>
    </citation>
    <scope>NUCLEOTIDE SEQUENCE [LARGE SCALE GENOMIC DNA]</scope>
    <source>
        <strain evidence="3 4">B156</strain>
    </source>
</reference>
<name>A0A849K536_9BURK</name>
<dbReference type="RefSeq" id="WP_171558819.1">
    <property type="nucleotide sequence ID" value="NZ_JABFCS010000001.1"/>
</dbReference>
<feature type="transmembrane region" description="Helical" evidence="1">
    <location>
        <begin position="207"/>
        <end position="225"/>
    </location>
</feature>
<dbReference type="Proteomes" id="UP000552954">
    <property type="component" value="Unassembled WGS sequence"/>
</dbReference>
<proteinExistence type="predicted"/>
<feature type="transmembrane region" description="Helical" evidence="1">
    <location>
        <begin position="33"/>
        <end position="51"/>
    </location>
</feature>
<feature type="transmembrane region" description="Helical" evidence="1">
    <location>
        <begin position="147"/>
        <end position="163"/>
    </location>
</feature>
<feature type="transmembrane region" description="Helical" evidence="1">
    <location>
        <begin position="108"/>
        <end position="135"/>
    </location>
</feature>
<evidence type="ECO:0000313" key="3">
    <source>
        <dbReference type="EMBL" id="NNU43522.1"/>
    </source>
</evidence>